<accession>A0ABX0VRS4</accession>
<proteinExistence type="predicted"/>
<sequence>MAGYVAFCGRCSFCAVSLPIARGVHNLFVPLSIRCIYSFVSPPCYLRGVPLTRLWSPKAVHFLKPGALVLPRSMRSQSSRRDPLLTISPCS</sequence>
<evidence type="ECO:0000313" key="1">
    <source>
        <dbReference type="EMBL" id="NIY49782.1"/>
    </source>
</evidence>
<keyword evidence="2" id="KW-1185">Reference proteome</keyword>
<evidence type="ECO:0008006" key="3">
    <source>
        <dbReference type="Google" id="ProtNLM"/>
    </source>
</evidence>
<evidence type="ECO:0000313" key="2">
    <source>
        <dbReference type="Proteomes" id="UP000697927"/>
    </source>
</evidence>
<reference evidence="1 2" key="1">
    <citation type="journal article" date="2020" name="Microorganisms">
        <title>Polyphasic Characterisation of Cedecea colo sp. nov., a New Enteric Bacterium Isolated from the Koala Hindgut.</title>
        <authorList>
            <person name="Boath J.M."/>
            <person name="Dakhal S."/>
            <person name="Van T.T.H."/>
            <person name="Moore R.J."/>
            <person name="Dekiwadia C."/>
            <person name="Macreadie I.G."/>
        </authorList>
    </citation>
    <scope>NUCLEOTIDE SEQUENCE [LARGE SCALE GENOMIC DNA]</scope>
    <source>
        <strain evidence="1 2">ZA</strain>
    </source>
</reference>
<gene>
    <name evidence="1" type="ORF">E2L00_20270</name>
</gene>
<organism evidence="1 2">
    <name type="scientific">Cedecea colo</name>
    <dbReference type="NCBI Taxonomy" id="2552946"/>
    <lineage>
        <taxon>Bacteria</taxon>
        <taxon>Pseudomonadati</taxon>
        <taxon>Pseudomonadota</taxon>
        <taxon>Gammaproteobacteria</taxon>
        <taxon>Enterobacterales</taxon>
        <taxon>Enterobacteriaceae</taxon>
        <taxon>Cedecea</taxon>
    </lineage>
</organism>
<protein>
    <recommendedName>
        <fullName evidence="3">DUF1010 domain-containing protein</fullName>
    </recommendedName>
</protein>
<comment type="caution">
    <text evidence="1">The sequence shown here is derived from an EMBL/GenBank/DDBJ whole genome shotgun (WGS) entry which is preliminary data.</text>
</comment>
<name>A0ABX0VRS4_9ENTR</name>
<dbReference type="Proteomes" id="UP000697927">
    <property type="component" value="Unassembled WGS sequence"/>
</dbReference>
<dbReference type="EMBL" id="SOYS01000013">
    <property type="protein sequence ID" value="NIY49782.1"/>
    <property type="molecule type" value="Genomic_DNA"/>
</dbReference>